<feature type="compositionally biased region" description="Polar residues" evidence="1">
    <location>
        <begin position="2278"/>
        <end position="2291"/>
    </location>
</feature>
<dbReference type="InParanoid" id="A0A2J7RN93"/>
<feature type="compositionally biased region" description="Basic and acidic residues" evidence="1">
    <location>
        <begin position="2550"/>
        <end position="2569"/>
    </location>
</feature>
<reference evidence="2 3" key="1">
    <citation type="submission" date="2017-12" db="EMBL/GenBank/DDBJ databases">
        <title>Hemimetabolous genomes reveal molecular basis of termite eusociality.</title>
        <authorList>
            <person name="Harrison M.C."/>
            <person name="Jongepier E."/>
            <person name="Robertson H.M."/>
            <person name="Arning N."/>
            <person name="Bitard-Feildel T."/>
            <person name="Chao H."/>
            <person name="Childers C.P."/>
            <person name="Dinh H."/>
            <person name="Doddapaneni H."/>
            <person name="Dugan S."/>
            <person name="Gowin J."/>
            <person name="Greiner C."/>
            <person name="Han Y."/>
            <person name="Hu H."/>
            <person name="Hughes D.S.T."/>
            <person name="Huylmans A.-K."/>
            <person name="Kemena C."/>
            <person name="Kremer L.P.M."/>
            <person name="Lee S.L."/>
            <person name="Lopez-Ezquerra A."/>
            <person name="Mallet L."/>
            <person name="Monroy-Kuhn J.M."/>
            <person name="Moser A."/>
            <person name="Murali S.C."/>
            <person name="Muzny D.M."/>
            <person name="Otani S."/>
            <person name="Piulachs M.-D."/>
            <person name="Poelchau M."/>
            <person name="Qu J."/>
            <person name="Schaub F."/>
            <person name="Wada-Katsumata A."/>
            <person name="Worley K.C."/>
            <person name="Xie Q."/>
            <person name="Ylla G."/>
            <person name="Poulsen M."/>
            <person name="Gibbs R.A."/>
            <person name="Schal C."/>
            <person name="Richards S."/>
            <person name="Belles X."/>
            <person name="Korb J."/>
            <person name="Bornberg-Bauer E."/>
        </authorList>
    </citation>
    <scope>NUCLEOTIDE SEQUENCE [LARGE SCALE GENOMIC DNA]</scope>
    <source>
        <tissue evidence="2">Whole body</tissue>
    </source>
</reference>
<evidence type="ECO:0000256" key="1">
    <source>
        <dbReference type="SAM" id="MobiDB-lite"/>
    </source>
</evidence>
<feature type="region of interest" description="Disordered" evidence="1">
    <location>
        <begin position="1682"/>
        <end position="1717"/>
    </location>
</feature>
<feature type="compositionally biased region" description="Polar residues" evidence="1">
    <location>
        <begin position="2531"/>
        <end position="2549"/>
    </location>
</feature>
<protein>
    <submittedName>
        <fullName evidence="2">Uncharacterized protein</fullName>
    </submittedName>
</protein>
<accession>A0A2J7RN93</accession>
<feature type="region of interest" description="Disordered" evidence="1">
    <location>
        <begin position="1529"/>
        <end position="1575"/>
    </location>
</feature>
<dbReference type="STRING" id="105785.A0A2J7RN93"/>
<feature type="compositionally biased region" description="Basic and acidic residues" evidence="1">
    <location>
        <begin position="1469"/>
        <end position="1486"/>
    </location>
</feature>
<feature type="region of interest" description="Disordered" evidence="1">
    <location>
        <begin position="1190"/>
        <end position="1241"/>
    </location>
</feature>
<feature type="region of interest" description="Disordered" evidence="1">
    <location>
        <begin position="1647"/>
        <end position="1666"/>
    </location>
</feature>
<feature type="region of interest" description="Disordered" evidence="1">
    <location>
        <begin position="2531"/>
        <end position="2607"/>
    </location>
</feature>
<evidence type="ECO:0000313" key="2">
    <source>
        <dbReference type="EMBL" id="PNF42305.1"/>
    </source>
</evidence>
<feature type="region of interest" description="Disordered" evidence="1">
    <location>
        <begin position="1847"/>
        <end position="1871"/>
    </location>
</feature>
<feature type="region of interest" description="Disordered" evidence="1">
    <location>
        <begin position="61"/>
        <end position="158"/>
    </location>
</feature>
<feature type="compositionally biased region" description="Polar residues" evidence="1">
    <location>
        <begin position="61"/>
        <end position="90"/>
    </location>
</feature>
<organism evidence="2 3">
    <name type="scientific">Cryptotermes secundus</name>
    <dbReference type="NCBI Taxonomy" id="105785"/>
    <lineage>
        <taxon>Eukaryota</taxon>
        <taxon>Metazoa</taxon>
        <taxon>Ecdysozoa</taxon>
        <taxon>Arthropoda</taxon>
        <taxon>Hexapoda</taxon>
        <taxon>Insecta</taxon>
        <taxon>Pterygota</taxon>
        <taxon>Neoptera</taxon>
        <taxon>Polyneoptera</taxon>
        <taxon>Dictyoptera</taxon>
        <taxon>Blattodea</taxon>
        <taxon>Blattoidea</taxon>
        <taxon>Termitoidae</taxon>
        <taxon>Kalotermitidae</taxon>
        <taxon>Cryptotermitinae</taxon>
        <taxon>Cryptotermes</taxon>
    </lineage>
</organism>
<feature type="region of interest" description="Disordered" evidence="1">
    <location>
        <begin position="2251"/>
        <end position="2319"/>
    </location>
</feature>
<comment type="caution">
    <text evidence="2">The sequence shown here is derived from an EMBL/GenBank/DDBJ whole genome shotgun (WGS) entry which is preliminary data.</text>
</comment>
<feature type="compositionally biased region" description="Basic and acidic residues" evidence="1">
    <location>
        <begin position="92"/>
        <end position="108"/>
    </location>
</feature>
<evidence type="ECO:0000313" key="3">
    <source>
        <dbReference type="Proteomes" id="UP000235965"/>
    </source>
</evidence>
<name>A0A2J7RN93_9NEOP</name>
<dbReference type="Proteomes" id="UP000235965">
    <property type="component" value="Unassembled WGS sequence"/>
</dbReference>
<feature type="compositionally biased region" description="Basic and acidic residues" evidence="1">
    <location>
        <begin position="2595"/>
        <end position="2607"/>
    </location>
</feature>
<feature type="region of interest" description="Disordered" evidence="1">
    <location>
        <begin position="814"/>
        <end position="866"/>
    </location>
</feature>
<feature type="region of interest" description="Disordered" evidence="1">
    <location>
        <begin position="881"/>
        <end position="915"/>
    </location>
</feature>
<feature type="region of interest" description="Disordered" evidence="1">
    <location>
        <begin position="425"/>
        <end position="488"/>
    </location>
</feature>
<feature type="region of interest" description="Disordered" evidence="1">
    <location>
        <begin position="2390"/>
        <end position="2411"/>
    </location>
</feature>
<feature type="compositionally biased region" description="Polar residues" evidence="1">
    <location>
        <begin position="1190"/>
        <end position="1214"/>
    </location>
</feature>
<feature type="compositionally biased region" description="Polar residues" evidence="1">
    <location>
        <begin position="219"/>
        <end position="245"/>
    </location>
</feature>
<feature type="compositionally biased region" description="Basic residues" evidence="1">
    <location>
        <begin position="451"/>
        <end position="464"/>
    </location>
</feature>
<dbReference type="EMBL" id="NEVH01002545">
    <property type="protein sequence ID" value="PNF42305.1"/>
    <property type="molecule type" value="Genomic_DNA"/>
</dbReference>
<feature type="compositionally biased region" description="Basic and acidic residues" evidence="1">
    <location>
        <begin position="2301"/>
        <end position="2313"/>
    </location>
</feature>
<feature type="compositionally biased region" description="Polar residues" evidence="1">
    <location>
        <begin position="824"/>
        <end position="836"/>
    </location>
</feature>
<feature type="region of interest" description="Disordered" evidence="1">
    <location>
        <begin position="209"/>
        <end position="250"/>
    </location>
</feature>
<feature type="compositionally biased region" description="Polar residues" evidence="1">
    <location>
        <begin position="473"/>
        <end position="484"/>
    </location>
</feature>
<sequence length="2635" mass="288581">MLQELNQAIKTIVDQTEQDPVFERFLEEIIGPLDEELTPSPVELQSEDDDAVPDLPVATKQAKNVNIGSHCNTSNPNKKSTSLSSATVTGCSKDEQHVQEQRLEEDSPGKLNNDVPLKQRLRSATLHKSDAASDATSASSTSSSGKAKKKEGPSLEDQNAAAVQCIVDAKISSQKISEVTHNHQSQKNGSVDTQAVNTASPIDRCQEKLSHSSPLMKGSSATVGSLQKETNQISGSGEKNMSVRSSDPAEVANDGVHSEEVILFDGNLTFLDNSASFSVNTETSSNISTPPPRETQLSGAVVAISEPSIYNAGTSQVMAIAVPGTNDIFQGAATLSERPPYPPSEQAAPQSFVTSSASQAVGTFAILDTQTVNSITKQQDVVPMSTVIMCGNDGLFPHVISLPHKDSVRKNYLQSGLGGTHYLPIAPRDSKVCQDPKPGTSKQTKPTTSWRNKRSYSTGKKKVVRNSDRDQTLSKVSKPSTAKDITSYAGDSRDEAKLICSNTVQQNSTGYALGLASIILESPQARIVPVDSVNAHQDAGWENLLGALNLKEAYESSLNSKSKGNELDTGIYSKSKAEADESKVIKSKSEFILQNVDKYPPSPRLMTLVNLSKNLANSGCSPSTQSTGITEETNNRKCSEIKVTQKLRETPQRTIVQGRIDTNSKRMSLSTPRRQRHVRMLDFTTPTKARTIPKELQPKEPSPKTINKLTKTLHKTTNNVVNKARSSLFKFPVIESGKTTVSGAPLLTTVSSFSKSCSDNCHGNLPPIATRSPMPQLSGGWDNAAGVGQIICDDITVRREARLGDAFGSNLSVTETEDEKNLSDKQSLITQRTSPWKNRETGHKVAPNPEVGSCPSNKSLPDPKKSWDSDLRACLNTDYEGVELPTNDNGSAKKTTKQNKTRTKKMRKSSQKTEEKAVTLRKHLNKDANMDSGGTNLNQESTKHEFEKIPSSVVIPVNKSLHSFDKADLDTETENQNRDLSIEGAILVKGKSDLPKKSVEHTSENAHTYVELNGKLSVNNQSKKCVSVDTLNEKENGKLPYSQVASDQAKAVKESGGEDQAVRVQRKENFALEIAASNKDDFSKSSDSFSVESLSSSPSVVSVLTMAVSSTVTQSPAELKIVEKKIVQHGLHTYQSSKCVDTEMCVIHCDDTGNADTDPVAHASEIGCEVTGSTFSATDDHDVPILQSEEPVSSTSGFYPVESQNKDLQTSQDYKSIPGKEPSIAKVLNNPPSKTSRTQEQECDIVNKSDLQARSAAVPIFDTPRKTDDPASTCSRTEFMHIPLTPRMMSPCPDDTPITKPANGNSCIDFSLIQTPSFPPTPNIAVTPESCSSQGTPSYATRSTDYSSCSSYYKPSGKLDSCSSAKPLEEFLIEECRKLENRIVAETSCAYNEINKENASECADKGQCRPLSVTDKTPEEATPLLSDSVSDFPVTVHVGKELVSGKADEGQVDSLIGSPKRAASPQNQEQRKELTQKRGVTDRDSYSKLEETNIAINKKAGSDFSSGNRDSDLKDGLSVMYTSESWKAGPVSLTTNKSSDFEDKPSETHALAVKSTNRKARTANESSDYNDGPLGTHAVSLITTKGKARPISRANESSSNWENELSEAQVNMYKEPDEKTKDEIIQKHLEAARMKLFGCYSPSDDSDFESSNDFGQSEAETKTVSSNDVNCEALSCHSRIPGDEILSEHDQPTNDLRRLSVSYGNDDAAGTKSHTSLSAKNTTLNNKLDEKNHCMISELKGIDVPASMPNSRVEESVEQDGGTVFTVKSVPDALGPSTSIENNNPTYDGHSVGARKQLRGREDNLARTAHIIPMNRTNDDETMQTKKNSNLSVEAIAERLTKEKTAVQAHPMTQTPACESVSCEDSNSEDFPALHLSSDDETQSEAINLSQVESQVAKLHGGEETTADVSTLRTPPRSVHDVCRDLERTPAGYRAIESGPKLLQAVNALGNEGQEPTCEEQSDTNKCKEAGVPFESVRTNDCKTLKKEVNLSERQENTNKKIRALLGDDVSPLKDLTETRKACRGKEHEILHKLLIAAEKHNSPIKSTMEIELQEKKLDESLRINSGIKGVPENEVLSEEKKVSDSNKIKKGTKSCETCTTEESDSVECRTAALVQCEVPSVEGMTSLATAVKYEQHQVSDNETYVEIVYTDEGPKGNSLVFEDICKFSLTFELGEDSDGVVETYKCTVSEFQELFSASPRECSIESESYESGQFDVKRKIPSSTYKEDRDLDYVKVSKVMDKESFHKGRGAGLYTREHHTRSRSASFGRSADVSHYRMNTSRVHTRSSSPGHRRWALSSVDRKRAQSLDRRSPSSLSPVLSASRMSTFSPLNKLYNEYLGNERESARFTSHSNKGDWNFNFRSREKLPFGQRGRRYANYHNRHLHSKRTFVHSSSRESIHPAPTSSHGISDSYSRMLTHFKQHRPSANKRSTQEGRPIETCSRRLSDDTTLLLGMHSAAKDTGKELATSYIQIEDAMDGRQEMQDTDESLEEGEVVDEDSVHGLNKYKCYDKPKYPSSVESVQAKNFGENTATNLNRKASANNMISDQSLDKRRSVEGRPSQEPEKAPKKSVMKEPSFAVSSTGRALPPKKRKASSEELSVHMEKRIRTDGPQALLKKVDLDHLLDFVHGEKPG</sequence>
<feature type="compositionally biased region" description="Low complexity" evidence="1">
    <location>
        <begin position="132"/>
        <end position="145"/>
    </location>
</feature>
<gene>
    <name evidence="2" type="ORF">B7P43_G05517</name>
</gene>
<feature type="compositionally biased region" description="Basic and acidic residues" evidence="1">
    <location>
        <begin position="1682"/>
        <end position="1698"/>
    </location>
</feature>
<dbReference type="OrthoDB" id="6287635at2759"/>
<feature type="compositionally biased region" description="Polar residues" evidence="1">
    <location>
        <begin position="440"/>
        <end position="450"/>
    </location>
</feature>
<proteinExistence type="predicted"/>
<feature type="compositionally biased region" description="Basic residues" evidence="1">
    <location>
        <begin position="894"/>
        <end position="910"/>
    </location>
</feature>
<feature type="region of interest" description="Disordered" evidence="1">
    <location>
        <begin position="1447"/>
        <end position="1486"/>
    </location>
</feature>
<keyword evidence="3" id="KW-1185">Reference proteome</keyword>